<dbReference type="Pfam" id="PF00394">
    <property type="entry name" value="Cu-oxidase"/>
    <property type="match status" value="1"/>
</dbReference>
<sequence length="173" mass="18712">MKLVELEGSHTLQDVYDSLDVHVGHCLSVLVDADQAPGDYYMVASTRFIHDAKSASAVIRYAGDEEDVQPTGHGEPAHDPGVPAVMDGDHADIRQRGHVERPVQRLGAVLPRGAVLHQRHLAGAVAARRVQHARQRPPLRQGRGAAAAAILRPRALKTTKAPFSPRVLTIQSN</sequence>
<protein>
    <submittedName>
        <fullName evidence="1">SKU5 similar 13</fullName>
    </submittedName>
</protein>
<dbReference type="EMBL" id="CM000784">
    <property type="protein sequence ID" value="AQK94508.1"/>
    <property type="molecule type" value="Genomic_DNA"/>
</dbReference>
<gene>
    <name evidence="1" type="ORF">ZEAMMB73_Zm00001d010630</name>
</gene>
<dbReference type="AlphaFoldDB" id="A0A1D6FSH3"/>
<dbReference type="SUPFAM" id="SSF49503">
    <property type="entry name" value="Cupredoxins"/>
    <property type="match status" value="1"/>
</dbReference>
<reference evidence="1" key="1">
    <citation type="submission" date="2015-12" db="EMBL/GenBank/DDBJ databases">
        <title>Update maize B73 reference genome by single molecule sequencing technologies.</title>
        <authorList>
            <consortium name="Maize Genome Sequencing Project"/>
            <person name="Ware D."/>
        </authorList>
    </citation>
    <scope>NUCLEOTIDE SEQUENCE</scope>
    <source>
        <tissue evidence="1">Seedling</tissue>
    </source>
</reference>
<name>A0A1D6FSH3_MAIZE</name>
<evidence type="ECO:0000313" key="1">
    <source>
        <dbReference type="EMBL" id="AQK94508.1"/>
    </source>
</evidence>
<dbReference type="InterPro" id="IPR001117">
    <property type="entry name" value="Cu-oxidase_2nd"/>
</dbReference>
<dbReference type="Gene3D" id="2.60.40.420">
    <property type="entry name" value="Cupredoxins - blue copper proteins"/>
    <property type="match status" value="1"/>
</dbReference>
<accession>A0A1D6FSH3</accession>
<dbReference type="InterPro" id="IPR008972">
    <property type="entry name" value="Cupredoxin"/>
</dbReference>
<organism evidence="1">
    <name type="scientific">Zea mays</name>
    <name type="common">Maize</name>
    <dbReference type="NCBI Taxonomy" id="4577"/>
    <lineage>
        <taxon>Eukaryota</taxon>
        <taxon>Viridiplantae</taxon>
        <taxon>Streptophyta</taxon>
        <taxon>Embryophyta</taxon>
        <taxon>Tracheophyta</taxon>
        <taxon>Spermatophyta</taxon>
        <taxon>Magnoliopsida</taxon>
        <taxon>Liliopsida</taxon>
        <taxon>Poales</taxon>
        <taxon>Poaceae</taxon>
        <taxon>PACMAD clade</taxon>
        <taxon>Panicoideae</taxon>
        <taxon>Andropogonodae</taxon>
        <taxon>Andropogoneae</taxon>
        <taxon>Tripsacinae</taxon>
        <taxon>Zea</taxon>
    </lineage>
</organism>
<proteinExistence type="predicted"/>